<sequence length="296" mass="32496">MARLGLFDAHCHLQDSRIAHCAPVLIKQASDAGVRWFAVNGTSEEDWEAVKEMSETHSNVIPNFGLHPWWIPKRSPKWSSVLREMLEATPAAAMGEIGLDLGTRGRETDEALQVEILKEQLTIARELNRPASIHYVRAIGPLQKLLAEMGDFPAGLIMHSFVGPADAARGLAKHGAYFSFSGFITPLKETKARAILDQVPRDRILLETDAPDALPKVESELLLPVPGDPAAHSGNESVSDTGKKDEPKLSLNHPGNITSVLKHVSRLMRVSEEELSRLALENARRIFSFPGSKISV</sequence>
<evidence type="ECO:0000313" key="4">
    <source>
        <dbReference type="Proteomes" id="UP001633002"/>
    </source>
</evidence>
<gene>
    <name evidence="3" type="ORF">R1sor_006696</name>
</gene>
<feature type="region of interest" description="Disordered" evidence="2">
    <location>
        <begin position="225"/>
        <end position="255"/>
    </location>
</feature>
<dbReference type="InterPro" id="IPR032466">
    <property type="entry name" value="Metal_Hydrolase"/>
</dbReference>
<reference evidence="3 4" key="1">
    <citation type="submission" date="2024-09" db="EMBL/GenBank/DDBJ databases">
        <title>Chromosome-scale assembly of Riccia sorocarpa.</title>
        <authorList>
            <person name="Paukszto L."/>
        </authorList>
    </citation>
    <scope>NUCLEOTIDE SEQUENCE [LARGE SCALE GENOMIC DNA]</scope>
    <source>
        <strain evidence="3">LP-2024</strain>
        <tissue evidence="3">Aerial parts of the thallus</tissue>
    </source>
</reference>
<feature type="binding site" evidence="1">
    <location>
        <position position="10"/>
    </location>
    <ligand>
        <name>a divalent metal cation</name>
        <dbReference type="ChEBI" id="CHEBI:60240"/>
        <label>1</label>
    </ligand>
</feature>
<dbReference type="AlphaFoldDB" id="A0ABD3HN71"/>
<organism evidence="3 4">
    <name type="scientific">Riccia sorocarpa</name>
    <dbReference type="NCBI Taxonomy" id="122646"/>
    <lineage>
        <taxon>Eukaryota</taxon>
        <taxon>Viridiplantae</taxon>
        <taxon>Streptophyta</taxon>
        <taxon>Embryophyta</taxon>
        <taxon>Marchantiophyta</taxon>
        <taxon>Marchantiopsida</taxon>
        <taxon>Marchantiidae</taxon>
        <taxon>Marchantiales</taxon>
        <taxon>Ricciaceae</taxon>
        <taxon>Riccia</taxon>
    </lineage>
</organism>
<dbReference type="PANTHER" id="PTHR47176">
    <property type="entry name" value="OSJNBA0020J04.13 PROTEIN"/>
    <property type="match status" value="1"/>
</dbReference>
<feature type="binding site" evidence="1">
    <location>
        <position position="96"/>
    </location>
    <ligand>
        <name>a divalent metal cation</name>
        <dbReference type="ChEBI" id="CHEBI:60240"/>
        <label>1</label>
    </ligand>
</feature>
<evidence type="ECO:0000256" key="1">
    <source>
        <dbReference type="PIRSR" id="PIRSR005902-1"/>
    </source>
</evidence>
<comment type="caution">
    <text evidence="3">The sequence shown here is derived from an EMBL/GenBank/DDBJ whole genome shotgun (WGS) entry which is preliminary data.</text>
</comment>
<dbReference type="EMBL" id="JBJQOH010000003">
    <property type="protein sequence ID" value="KAL3693045.1"/>
    <property type="molecule type" value="Genomic_DNA"/>
</dbReference>
<dbReference type="Pfam" id="PF01026">
    <property type="entry name" value="TatD_DNase"/>
    <property type="match status" value="1"/>
</dbReference>
<dbReference type="SUPFAM" id="SSF51556">
    <property type="entry name" value="Metallo-dependent hydrolases"/>
    <property type="match status" value="1"/>
</dbReference>
<evidence type="ECO:0000313" key="3">
    <source>
        <dbReference type="EMBL" id="KAL3693045.1"/>
    </source>
</evidence>
<evidence type="ECO:0000256" key="2">
    <source>
        <dbReference type="SAM" id="MobiDB-lite"/>
    </source>
</evidence>
<dbReference type="PANTHER" id="PTHR47176:SF1">
    <property type="entry name" value="OS04G0577500 PROTEIN"/>
    <property type="match status" value="1"/>
</dbReference>
<dbReference type="InterPro" id="IPR001130">
    <property type="entry name" value="TatD-like"/>
</dbReference>
<evidence type="ECO:0008006" key="5">
    <source>
        <dbReference type="Google" id="ProtNLM"/>
    </source>
</evidence>
<accession>A0ABD3HN71</accession>
<keyword evidence="4" id="KW-1185">Reference proteome</keyword>
<dbReference type="Proteomes" id="UP001633002">
    <property type="component" value="Unassembled WGS sequence"/>
</dbReference>
<proteinExistence type="predicted"/>
<keyword evidence="1" id="KW-0479">Metal-binding</keyword>
<feature type="binding site" evidence="1">
    <location>
        <position position="159"/>
    </location>
    <ligand>
        <name>a divalent metal cation</name>
        <dbReference type="ChEBI" id="CHEBI:60240"/>
        <label>2</label>
    </ligand>
</feature>
<feature type="binding site" evidence="1">
    <location>
        <position position="12"/>
    </location>
    <ligand>
        <name>a divalent metal cation</name>
        <dbReference type="ChEBI" id="CHEBI:60240"/>
        <label>1</label>
    </ligand>
</feature>
<protein>
    <recommendedName>
        <fullName evidence="5">TatD related DNase</fullName>
    </recommendedName>
</protein>
<feature type="binding site" evidence="1">
    <location>
        <position position="209"/>
    </location>
    <ligand>
        <name>a divalent metal cation</name>
        <dbReference type="ChEBI" id="CHEBI:60240"/>
        <label>1</label>
    </ligand>
</feature>
<feature type="binding site" evidence="1">
    <location>
        <position position="134"/>
    </location>
    <ligand>
        <name>a divalent metal cation</name>
        <dbReference type="ChEBI" id="CHEBI:60240"/>
        <label>2</label>
    </ligand>
</feature>
<dbReference type="PIRSF" id="PIRSF005902">
    <property type="entry name" value="DNase_TatD"/>
    <property type="match status" value="1"/>
</dbReference>
<dbReference type="CDD" id="cd01310">
    <property type="entry name" value="TatD_DNAse"/>
    <property type="match status" value="1"/>
</dbReference>
<name>A0ABD3HN71_9MARC</name>
<dbReference type="Gene3D" id="3.20.20.140">
    <property type="entry name" value="Metal-dependent hydrolases"/>
    <property type="match status" value="1"/>
</dbReference>